<gene>
    <name evidence="2" type="primary">LOC114660870</name>
</gene>
<reference evidence="2" key="1">
    <citation type="submission" date="2021-06" db="EMBL/GenBank/DDBJ databases">
        <authorList>
            <consortium name="Wellcome Sanger Institute Data Sharing"/>
        </authorList>
    </citation>
    <scope>NUCLEOTIDE SEQUENCE [LARGE SCALE GENOMIC DNA]</scope>
</reference>
<dbReference type="OrthoDB" id="9939072at2759"/>
<dbReference type="InterPro" id="IPR031518">
    <property type="entry name" value="DUF4693"/>
</dbReference>
<proteinExistence type="predicted"/>
<dbReference type="PANTHER" id="PTHR14870">
    <property type="entry name" value="TUBULIN EPSILON AND DELTA COMPLEX PROTEIN 2"/>
    <property type="match status" value="1"/>
</dbReference>
<name>A0A8C4SG92_ERPCA</name>
<dbReference type="GeneID" id="114660870"/>
<feature type="region of interest" description="Disordered" evidence="1">
    <location>
        <begin position="187"/>
        <end position="229"/>
    </location>
</feature>
<feature type="compositionally biased region" description="Polar residues" evidence="1">
    <location>
        <begin position="152"/>
        <end position="163"/>
    </location>
</feature>
<evidence type="ECO:0000313" key="2">
    <source>
        <dbReference type="Ensembl" id="ENSECRP00000015937.1"/>
    </source>
</evidence>
<dbReference type="RefSeq" id="XP_028669674.1">
    <property type="nucleotide sequence ID" value="XM_028813841.2"/>
</dbReference>
<dbReference type="PANTHER" id="PTHR14870:SF1">
    <property type="entry name" value="TUBULIN EPSILON AND DELTA COMPLEX PROTEIN 2"/>
    <property type="match status" value="1"/>
</dbReference>
<evidence type="ECO:0000256" key="1">
    <source>
        <dbReference type="SAM" id="MobiDB-lite"/>
    </source>
</evidence>
<protein>
    <submittedName>
        <fullName evidence="2">Uncharacterized LOC114660870</fullName>
    </submittedName>
</protein>
<sequence>MKLVSFRETVGGQSLVCASILGPGVRLLCKFAAGDQREALSFCSSAMHPTDRSVRVLQYAIEQCKREELRLQEGIRQCRKLLQPRPADFQSSQKEEPHLVIQKESTLLSEEQKDLEVLEKILEKANRIRSAVAHLEPSVYAKFNSEEGNCDKGSNQQVSSNPKSRTDITLGGKKISSSTVAQKCLARDSKSVRPASSRHLSSCKDKKLLRDPPSALQKGVKPAPSHKTPRLTTKLSIEANVINKQQQNFRKNECHPEDRKTGIQSGQERQVIPLHDDWKSLRLPLAWTKRHQKHSRLSEKVSSFLSRPVPERTQFILKMQEMFPTNLPSYCPMPLKRDSVVSTDQMHCPESRLKPECRVTEMHDFNGAARLPGKMAAVLHYSSLKELKEMETLKLRVAMLQQQINIQMIMAEDILSNQLSVISPGKPLPVVTRGLYSLLAEGGLHFPSLILDVVSD</sequence>
<dbReference type="RefSeq" id="XP_051789988.1">
    <property type="nucleotide sequence ID" value="XM_051934028.1"/>
</dbReference>
<keyword evidence="3" id="KW-1185">Reference proteome</keyword>
<dbReference type="Ensembl" id="ENSECRT00000016223.1">
    <property type="protein sequence ID" value="ENSECRP00000015937.1"/>
    <property type="gene ID" value="ENSECRG00000010638.1"/>
</dbReference>
<accession>A0A8C4SG92</accession>
<dbReference type="AlphaFoldDB" id="A0A8C4SG92"/>
<reference evidence="2" key="2">
    <citation type="submission" date="2025-08" db="UniProtKB">
        <authorList>
            <consortium name="Ensembl"/>
        </authorList>
    </citation>
    <scope>IDENTIFICATION</scope>
</reference>
<organism evidence="2 3">
    <name type="scientific">Erpetoichthys calabaricus</name>
    <name type="common">Rope fish</name>
    <name type="synonym">Calamoichthys calabaricus</name>
    <dbReference type="NCBI Taxonomy" id="27687"/>
    <lineage>
        <taxon>Eukaryota</taxon>
        <taxon>Metazoa</taxon>
        <taxon>Chordata</taxon>
        <taxon>Craniata</taxon>
        <taxon>Vertebrata</taxon>
        <taxon>Euteleostomi</taxon>
        <taxon>Actinopterygii</taxon>
        <taxon>Polypteriformes</taxon>
        <taxon>Polypteridae</taxon>
        <taxon>Erpetoichthys</taxon>
    </lineage>
</organism>
<dbReference type="Proteomes" id="UP000694620">
    <property type="component" value="Chromosome 11"/>
</dbReference>
<dbReference type="GeneTree" id="ENSGT00940000182079"/>
<reference evidence="2" key="3">
    <citation type="submission" date="2025-09" db="UniProtKB">
        <authorList>
            <consortium name="Ensembl"/>
        </authorList>
    </citation>
    <scope>IDENTIFICATION</scope>
</reference>
<evidence type="ECO:0000313" key="3">
    <source>
        <dbReference type="Proteomes" id="UP000694620"/>
    </source>
</evidence>
<feature type="region of interest" description="Disordered" evidence="1">
    <location>
        <begin position="144"/>
        <end position="173"/>
    </location>
</feature>
<dbReference type="Pfam" id="PF15764">
    <property type="entry name" value="DUF4693"/>
    <property type="match status" value="1"/>
</dbReference>